<evidence type="ECO:0000256" key="1">
    <source>
        <dbReference type="ARBA" id="ARBA00022679"/>
    </source>
</evidence>
<feature type="domain" description="N-acetyltransferase" evidence="3">
    <location>
        <begin position="5"/>
        <end position="142"/>
    </location>
</feature>
<dbReference type="PANTHER" id="PTHR43420">
    <property type="entry name" value="ACETYLTRANSFERASE"/>
    <property type="match status" value="1"/>
</dbReference>
<dbReference type="SUPFAM" id="SSF55729">
    <property type="entry name" value="Acyl-CoA N-acyltransferases (Nat)"/>
    <property type="match status" value="1"/>
</dbReference>
<dbReference type="Pfam" id="PF00583">
    <property type="entry name" value="Acetyltransf_1"/>
    <property type="match status" value="1"/>
</dbReference>
<keyword evidence="1" id="KW-0808">Transferase</keyword>
<comment type="caution">
    <text evidence="4">The sequence shown here is derived from an EMBL/GenBank/DDBJ whole genome shotgun (WGS) entry which is preliminary data.</text>
</comment>
<dbReference type="EMBL" id="BSDC01000001">
    <property type="protein sequence ID" value="GLH65939.1"/>
    <property type="molecule type" value="Genomic_DNA"/>
</dbReference>
<proteinExistence type="predicted"/>
<protein>
    <recommendedName>
        <fullName evidence="3">N-acetyltransferase domain-containing protein</fullName>
    </recommendedName>
</protein>
<dbReference type="CDD" id="cd04301">
    <property type="entry name" value="NAT_SF"/>
    <property type="match status" value="1"/>
</dbReference>
<dbReference type="Proteomes" id="UP001165044">
    <property type="component" value="Unassembled WGS sequence"/>
</dbReference>
<keyword evidence="2" id="KW-0012">Acyltransferase</keyword>
<dbReference type="PROSITE" id="PS51186">
    <property type="entry name" value="GNAT"/>
    <property type="match status" value="1"/>
</dbReference>
<evidence type="ECO:0000259" key="3">
    <source>
        <dbReference type="PROSITE" id="PS51186"/>
    </source>
</evidence>
<evidence type="ECO:0000256" key="2">
    <source>
        <dbReference type="ARBA" id="ARBA00023315"/>
    </source>
</evidence>
<keyword evidence="5" id="KW-1185">Reference proteome</keyword>
<evidence type="ECO:0000313" key="5">
    <source>
        <dbReference type="Proteomes" id="UP001165044"/>
    </source>
</evidence>
<dbReference type="RefSeq" id="WP_285606029.1">
    <property type="nucleotide sequence ID" value="NZ_BSDC01000001.1"/>
</dbReference>
<organism evidence="4 5">
    <name type="scientific">Geothrix edaphica</name>
    <dbReference type="NCBI Taxonomy" id="2927976"/>
    <lineage>
        <taxon>Bacteria</taxon>
        <taxon>Pseudomonadati</taxon>
        <taxon>Acidobacteriota</taxon>
        <taxon>Holophagae</taxon>
        <taxon>Holophagales</taxon>
        <taxon>Holophagaceae</taxon>
        <taxon>Geothrix</taxon>
    </lineage>
</organism>
<dbReference type="InterPro" id="IPR050680">
    <property type="entry name" value="YpeA/RimI_acetyltransf"/>
</dbReference>
<dbReference type="InterPro" id="IPR016181">
    <property type="entry name" value="Acyl_CoA_acyltransferase"/>
</dbReference>
<sequence length="142" mass="15970">MRRRPEVEVLRLAEAAPLPEWVSRLDRLAFGAAWTSLAPHEALWVIPELAFARWSRVPAAGEAELLRIAVAPEARGQGLGLVLLEACQRDLAGEGLVHLFLEVRPSNDHAIRLYEACGWETCGRRHRYYTDGEDALLFQRMG</sequence>
<reference evidence="4" key="1">
    <citation type="journal article" date="2023" name="Antonie Van Leeuwenhoek">
        <title>Mesoterricola silvestris gen. nov., sp. nov., Mesoterricola sediminis sp. nov., Geothrix oryzae sp. nov., Geothrix edaphica sp. nov., Geothrix rubra sp. nov., and Geothrix limicola sp. nov., six novel members of Acidobacteriota isolated from soils.</title>
        <authorList>
            <person name="Itoh H."/>
            <person name="Sugisawa Y."/>
            <person name="Mise K."/>
            <person name="Xu Z."/>
            <person name="Kuniyasu M."/>
            <person name="Ushijima N."/>
            <person name="Kawano K."/>
            <person name="Kobayashi E."/>
            <person name="Shiratori Y."/>
            <person name="Masuda Y."/>
            <person name="Senoo K."/>
        </authorList>
    </citation>
    <scope>NUCLEOTIDE SEQUENCE</scope>
    <source>
        <strain evidence="4">Red802</strain>
    </source>
</reference>
<dbReference type="InterPro" id="IPR000182">
    <property type="entry name" value="GNAT_dom"/>
</dbReference>
<dbReference type="PANTHER" id="PTHR43420:SF44">
    <property type="entry name" value="ACETYLTRANSFERASE YPEA"/>
    <property type="match status" value="1"/>
</dbReference>
<dbReference type="Gene3D" id="3.40.630.30">
    <property type="match status" value="1"/>
</dbReference>
<accession>A0ABQ5PV25</accession>
<name>A0ABQ5PV25_9BACT</name>
<evidence type="ECO:0000313" key="4">
    <source>
        <dbReference type="EMBL" id="GLH65939.1"/>
    </source>
</evidence>
<gene>
    <name evidence="4" type="ORF">GETHED_03030</name>
</gene>